<feature type="region of interest" description="Disordered" evidence="1">
    <location>
        <begin position="1"/>
        <end position="23"/>
    </location>
</feature>
<organism evidence="2 3">
    <name type="scientific">Reticulomyxa filosa</name>
    <dbReference type="NCBI Taxonomy" id="46433"/>
    <lineage>
        <taxon>Eukaryota</taxon>
        <taxon>Sar</taxon>
        <taxon>Rhizaria</taxon>
        <taxon>Retaria</taxon>
        <taxon>Foraminifera</taxon>
        <taxon>Monothalamids</taxon>
        <taxon>Reticulomyxidae</taxon>
        <taxon>Reticulomyxa</taxon>
    </lineage>
</organism>
<keyword evidence="3" id="KW-1185">Reference proteome</keyword>
<evidence type="ECO:0000313" key="3">
    <source>
        <dbReference type="Proteomes" id="UP000023152"/>
    </source>
</evidence>
<name>X6LRC1_RETFI</name>
<comment type="caution">
    <text evidence="2">The sequence shown here is derived from an EMBL/GenBank/DDBJ whole genome shotgun (WGS) entry which is preliminary data.</text>
</comment>
<dbReference type="Proteomes" id="UP000023152">
    <property type="component" value="Unassembled WGS sequence"/>
</dbReference>
<protein>
    <recommendedName>
        <fullName evidence="4">Viral A-type inclusion protein</fullName>
    </recommendedName>
</protein>
<sequence length="94" mass="11254">MNLKSNAEIEKLKESNNEKSKEIRQFKQCQSAFDIRIIKFEEILKSNNDKQYKQIAKRNDELKQLKSEKELNEKKQNEEISKINNESLILKQQL</sequence>
<evidence type="ECO:0000313" key="2">
    <source>
        <dbReference type="EMBL" id="ETO03295.1"/>
    </source>
</evidence>
<accession>X6LRC1</accession>
<reference evidence="2 3" key="1">
    <citation type="journal article" date="2013" name="Curr. Biol.">
        <title>The Genome of the Foraminiferan Reticulomyxa filosa.</title>
        <authorList>
            <person name="Glockner G."/>
            <person name="Hulsmann N."/>
            <person name="Schleicher M."/>
            <person name="Noegel A.A."/>
            <person name="Eichinger L."/>
            <person name="Gallinger C."/>
            <person name="Pawlowski J."/>
            <person name="Sierra R."/>
            <person name="Euteneuer U."/>
            <person name="Pillet L."/>
            <person name="Moustafa A."/>
            <person name="Platzer M."/>
            <person name="Groth M."/>
            <person name="Szafranski K."/>
            <person name="Schliwa M."/>
        </authorList>
    </citation>
    <scope>NUCLEOTIDE SEQUENCE [LARGE SCALE GENOMIC DNA]</scope>
</reference>
<feature type="compositionally biased region" description="Basic and acidic residues" evidence="1">
    <location>
        <begin position="7"/>
        <end position="23"/>
    </location>
</feature>
<feature type="non-terminal residue" evidence="2">
    <location>
        <position position="94"/>
    </location>
</feature>
<gene>
    <name evidence="2" type="ORF">RFI_34115</name>
</gene>
<evidence type="ECO:0008006" key="4">
    <source>
        <dbReference type="Google" id="ProtNLM"/>
    </source>
</evidence>
<dbReference type="EMBL" id="ASPP01033722">
    <property type="protein sequence ID" value="ETO03295.1"/>
    <property type="molecule type" value="Genomic_DNA"/>
</dbReference>
<evidence type="ECO:0000256" key="1">
    <source>
        <dbReference type="SAM" id="MobiDB-lite"/>
    </source>
</evidence>
<dbReference type="AlphaFoldDB" id="X6LRC1"/>
<proteinExistence type="predicted"/>